<reference evidence="2" key="1">
    <citation type="submission" date="2015-11" db="EMBL/GenBank/DDBJ databases">
        <authorList>
            <person name="Tobias N.J."/>
            <person name="Mishra B."/>
            <person name="Gupta D.K."/>
            <person name="Thines M."/>
            <person name="Stinear T.P."/>
            <person name="Bode H.B."/>
        </authorList>
    </citation>
    <scope>NUCLEOTIDE SEQUENCE [LARGE SCALE GENOMIC DNA]</scope>
    <source>
        <strain evidence="2">PB45.5</strain>
    </source>
</reference>
<dbReference type="AlphaFoldDB" id="A0A1B8YFQ0"/>
<comment type="caution">
    <text evidence="1">The sequence shown here is derived from an EMBL/GenBank/DDBJ whole genome shotgun (WGS) entry which is preliminary data.</text>
</comment>
<evidence type="ECO:0000313" key="1">
    <source>
        <dbReference type="EMBL" id="OCA53897.1"/>
    </source>
</evidence>
<keyword evidence="2" id="KW-1185">Reference proteome</keyword>
<gene>
    <name evidence="1" type="ORF">Phpb_03001</name>
</gene>
<name>A0A1B8YFQ0_9GAMM</name>
<organism evidence="1 2">
    <name type="scientific">Photorhabdus namnaonensis</name>
    <dbReference type="NCBI Taxonomy" id="1851568"/>
    <lineage>
        <taxon>Bacteria</taxon>
        <taxon>Pseudomonadati</taxon>
        <taxon>Pseudomonadota</taxon>
        <taxon>Gammaproteobacteria</taxon>
        <taxon>Enterobacterales</taxon>
        <taxon>Morganellaceae</taxon>
        <taxon>Photorhabdus</taxon>
    </lineage>
</organism>
<evidence type="ECO:0008006" key="3">
    <source>
        <dbReference type="Google" id="ProtNLM"/>
    </source>
</evidence>
<dbReference type="RefSeq" id="WP_065391022.1">
    <property type="nucleotide sequence ID" value="NZ_CAWMQN010000077.1"/>
</dbReference>
<dbReference type="EMBL" id="LOIC01000077">
    <property type="protein sequence ID" value="OCA53897.1"/>
    <property type="molecule type" value="Genomic_DNA"/>
</dbReference>
<proteinExistence type="predicted"/>
<protein>
    <recommendedName>
        <fullName evidence="3">DUF551 domain-containing protein</fullName>
    </recommendedName>
</protein>
<dbReference type="PATRIC" id="fig|29488.15.peg.3302"/>
<accession>A0A1B8YFQ0</accession>
<dbReference type="Proteomes" id="UP000092665">
    <property type="component" value="Unassembled WGS sequence"/>
</dbReference>
<evidence type="ECO:0000313" key="2">
    <source>
        <dbReference type="Proteomes" id="UP000092665"/>
    </source>
</evidence>
<sequence length="217" mass="25056">MTKNTESLISACHELARTASCDDYLILNDVADKLESLRKERDSYKEMFYDSCKGLAAIADAAGIKAEDDSGSPGQVIEKIESMLNIDWNFTEHPEIKVGEEVKCWAYIKKTFKFGHYEYDELTGKPEFVSESIKEHFHVSTLIYVNKSTPSGENEHECEEEKPDWALEDDEYEWVHVVGWAREYSHPDYSNWVDLLEENEKVLAWAEFIEPDAPEIE</sequence>